<dbReference type="AlphaFoldDB" id="A0AAE3VNK1"/>
<gene>
    <name evidence="6" type="ORF">J2S73_001851</name>
</gene>
<accession>A0AAE3VNK1</accession>
<dbReference type="PANTHER" id="PTHR30427:SF1">
    <property type="entry name" value="TRANSCRIPTIONAL ACTIVATOR PROTEIN LYSR"/>
    <property type="match status" value="1"/>
</dbReference>
<dbReference type="Gene3D" id="1.10.10.10">
    <property type="entry name" value="Winged helix-like DNA-binding domain superfamily/Winged helix DNA-binding domain"/>
    <property type="match status" value="1"/>
</dbReference>
<reference evidence="6" key="1">
    <citation type="submission" date="2023-07" db="EMBL/GenBank/DDBJ databases">
        <title>Genomic Encyclopedia of Type Strains, Phase IV (KMG-IV): sequencing the most valuable type-strain genomes for metagenomic binning, comparative biology and taxonomic classification.</title>
        <authorList>
            <person name="Goeker M."/>
        </authorList>
    </citation>
    <scope>NUCLEOTIDE SEQUENCE</scope>
    <source>
        <strain evidence="6">DSM 21202</strain>
    </source>
</reference>
<dbReference type="InterPro" id="IPR000847">
    <property type="entry name" value="LysR_HTH_N"/>
</dbReference>
<dbReference type="PANTHER" id="PTHR30427">
    <property type="entry name" value="TRANSCRIPTIONAL ACTIVATOR PROTEIN LYSR"/>
    <property type="match status" value="1"/>
</dbReference>
<dbReference type="Pfam" id="PF00126">
    <property type="entry name" value="HTH_1"/>
    <property type="match status" value="1"/>
</dbReference>
<evidence type="ECO:0000259" key="5">
    <source>
        <dbReference type="PROSITE" id="PS50931"/>
    </source>
</evidence>
<dbReference type="Pfam" id="PF03466">
    <property type="entry name" value="LysR_substrate"/>
    <property type="match status" value="1"/>
</dbReference>
<dbReference type="GO" id="GO:0003700">
    <property type="term" value="F:DNA-binding transcription factor activity"/>
    <property type="evidence" value="ECO:0007669"/>
    <property type="project" value="InterPro"/>
</dbReference>
<dbReference type="PROSITE" id="PS50931">
    <property type="entry name" value="HTH_LYSR"/>
    <property type="match status" value="1"/>
</dbReference>
<dbReference type="GO" id="GO:0010628">
    <property type="term" value="P:positive regulation of gene expression"/>
    <property type="evidence" value="ECO:0007669"/>
    <property type="project" value="TreeGrafter"/>
</dbReference>
<dbReference type="Proteomes" id="UP001229244">
    <property type="component" value="Unassembled WGS sequence"/>
</dbReference>
<evidence type="ECO:0000256" key="1">
    <source>
        <dbReference type="ARBA" id="ARBA00009437"/>
    </source>
</evidence>
<dbReference type="InterPro" id="IPR036390">
    <property type="entry name" value="WH_DNA-bd_sf"/>
</dbReference>
<evidence type="ECO:0000313" key="6">
    <source>
        <dbReference type="EMBL" id="MDQ0315394.1"/>
    </source>
</evidence>
<comment type="similarity">
    <text evidence="1">Belongs to the LysR transcriptional regulatory family.</text>
</comment>
<dbReference type="InterPro" id="IPR005119">
    <property type="entry name" value="LysR_subst-bd"/>
</dbReference>
<dbReference type="GO" id="GO:0043565">
    <property type="term" value="F:sequence-specific DNA binding"/>
    <property type="evidence" value="ECO:0007669"/>
    <property type="project" value="TreeGrafter"/>
</dbReference>
<dbReference type="SUPFAM" id="SSF46785">
    <property type="entry name" value="Winged helix' DNA-binding domain"/>
    <property type="match status" value="1"/>
</dbReference>
<feature type="domain" description="HTH lysR-type" evidence="5">
    <location>
        <begin position="2"/>
        <end position="59"/>
    </location>
</feature>
<evidence type="ECO:0000313" key="7">
    <source>
        <dbReference type="Proteomes" id="UP001229244"/>
    </source>
</evidence>
<keyword evidence="3 6" id="KW-0238">DNA-binding</keyword>
<organism evidence="6 7">
    <name type="scientific">Amorphus orientalis</name>
    <dbReference type="NCBI Taxonomy" id="649198"/>
    <lineage>
        <taxon>Bacteria</taxon>
        <taxon>Pseudomonadati</taxon>
        <taxon>Pseudomonadota</taxon>
        <taxon>Alphaproteobacteria</taxon>
        <taxon>Hyphomicrobiales</taxon>
        <taxon>Amorphaceae</taxon>
        <taxon>Amorphus</taxon>
    </lineage>
</organism>
<evidence type="ECO:0000256" key="4">
    <source>
        <dbReference type="ARBA" id="ARBA00023163"/>
    </source>
</evidence>
<sequence>MLSFRQLEMFRAVMVCGSISAAAQQLNVAQPTVTNTIRRLEDILKVELFDRTGSRLVPTRVAQQIFEAIQPSMISMEQLSATVEEIALGRHLIFRIGVSPSVSHTLAPRALRHLADAQPGMKMRMDTLSLKQTKEYLWLSEGDCAVTIFPIEDSFIVSRKIADIGLICLLPSDHPLSAKAAIEITDLIDVDLVFFHPNTPHGQMVKDMFASLNVEPRIAIETRFAETAVNLLREGFGIAVVDELTASDVRGDDVKLVPLAASPRLPVLLHHHRNHGSPQMIDAIRQCLMKAARDLGLDKAQG</sequence>
<dbReference type="EMBL" id="JAUSUL010000002">
    <property type="protein sequence ID" value="MDQ0315394.1"/>
    <property type="molecule type" value="Genomic_DNA"/>
</dbReference>
<evidence type="ECO:0000256" key="3">
    <source>
        <dbReference type="ARBA" id="ARBA00023125"/>
    </source>
</evidence>
<dbReference type="Gene3D" id="3.40.190.290">
    <property type="match status" value="1"/>
</dbReference>
<dbReference type="SUPFAM" id="SSF53850">
    <property type="entry name" value="Periplasmic binding protein-like II"/>
    <property type="match status" value="1"/>
</dbReference>
<dbReference type="RefSeq" id="WP_306885228.1">
    <property type="nucleotide sequence ID" value="NZ_JAUSUL010000002.1"/>
</dbReference>
<keyword evidence="4" id="KW-0804">Transcription</keyword>
<dbReference type="PRINTS" id="PR00039">
    <property type="entry name" value="HTHLYSR"/>
</dbReference>
<keyword evidence="7" id="KW-1185">Reference proteome</keyword>
<protein>
    <submittedName>
        <fullName evidence="6">DNA-binding transcriptional LysR family regulator</fullName>
    </submittedName>
</protein>
<dbReference type="InterPro" id="IPR036388">
    <property type="entry name" value="WH-like_DNA-bd_sf"/>
</dbReference>
<comment type="caution">
    <text evidence="6">The sequence shown here is derived from an EMBL/GenBank/DDBJ whole genome shotgun (WGS) entry which is preliminary data.</text>
</comment>
<proteinExistence type="inferred from homology"/>
<name>A0AAE3VNK1_9HYPH</name>
<evidence type="ECO:0000256" key="2">
    <source>
        <dbReference type="ARBA" id="ARBA00023015"/>
    </source>
</evidence>
<keyword evidence="2" id="KW-0805">Transcription regulation</keyword>